<name>A0A518J046_9BACT</name>
<sequence length="440" mass="48323">MIELILGTYGAACWLIFKKFKLVPITTYTICTAVLGGMFLLVGLLILLSVCHPVSHDGRFYSTVTQIVPQVRGKVIEVPVTTNAPLKAGDVLFRIDPKPYQLEVDRLEASLAGMNAKVSQLDARLASAQAATEVARSNLLVSESDYDRQARISLEISQAQIEQTQTRLELAKANLERSTELAQSGAASQRELDSDQARVAALEAELLQAKSAEQKAQETLASGGNRLKAARDALKQAEAQEREARVALEAESDGVNPDVRQAMAELERKRWELEQTVLRAPTDGYVTQVTLRPGQMATPFSPNSAMLFIPNEKQMLVARYPQNAIAGIEPGMDAELAFQAYPGRIFPAKVEYVFDIIPEGQFLGAGRVQGGPDASVGDDIPVKFVFGEDVEELNLPTGAHVSIAVYTHNFHALAIVRKIILRIKSWENYVFFMKNFDAVH</sequence>
<evidence type="ECO:0000313" key="4">
    <source>
        <dbReference type="EMBL" id="QDV58665.1"/>
    </source>
</evidence>
<keyword evidence="2" id="KW-0472">Membrane</keyword>
<gene>
    <name evidence="4" type="primary">yiaV_2</name>
    <name evidence="4" type="ORF">Mal33_46890</name>
</gene>
<dbReference type="InterPro" id="IPR058625">
    <property type="entry name" value="MdtA-like_BSH"/>
</dbReference>
<keyword evidence="2" id="KW-0812">Transmembrane</keyword>
<proteinExistence type="predicted"/>
<keyword evidence="1" id="KW-0175">Coiled coil</keyword>
<keyword evidence="2" id="KW-1133">Transmembrane helix</keyword>
<dbReference type="Gene3D" id="2.40.50.100">
    <property type="match status" value="1"/>
</dbReference>
<evidence type="ECO:0000256" key="2">
    <source>
        <dbReference type="SAM" id="Phobius"/>
    </source>
</evidence>
<keyword evidence="5" id="KW-1185">Reference proteome</keyword>
<dbReference type="Proteomes" id="UP000316770">
    <property type="component" value="Chromosome"/>
</dbReference>
<dbReference type="Gene3D" id="1.10.287.470">
    <property type="entry name" value="Helix hairpin bin"/>
    <property type="match status" value="2"/>
</dbReference>
<dbReference type="EMBL" id="CP036318">
    <property type="protein sequence ID" value="QDV58665.1"/>
    <property type="molecule type" value="Genomic_DNA"/>
</dbReference>
<evidence type="ECO:0000259" key="3">
    <source>
        <dbReference type="Pfam" id="PF25917"/>
    </source>
</evidence>
<dbReference type="AlphaFoldDB" id="A0A518J046"/>
<evidence type="ECO:0000256" key="1">
    <source>
        <dbReference type="SAM" id="Coils"/>
    </source>
</evidence>
<feature type="coiled-coil region" evidence="1">
    <location>
        <begin position="104"/>
        <end position="251"/>
    </location>
</feature>
<organism evidence="4 5">
    <name type="scientific">Rosistilla oblonga</name>
    <dbReference type="NCBI Taxonomy" id="2527990"/>
    <lineage>
        <taxon>Bacteria</taxon>
        <taxon>Pseudomonadati</taxon>
        <taxon>Planctomycetota</taxon>
        <taxon>Planctomycetia</taxon>
        <taxon>Pirellulales</taxon>
        <taxon>Pirellulaceae</taxon>
        <taxon>Rosistilla</taxon>
    </lineage>
</organism>
<reference evidence="4 5" key="1">
    <citation type="submission" date="2019-02" db="EMBL/GenBank/DDBJ databases">
        <title>Deep-cultivation of Planctomycetes and their phenomic and genomic characterization uncovers novel biology.</title>
        <authorList>
            <person name="Wiegand S."/>
            <person name="Jogler M."/>
            <person name="Boedeker C."/>
            <person name="Pinto D."/>
            <person name="Vollmers J."/>
            <person name="Rivas-Marin E."/>
            <person name="Kohn T."/>
            <person name="Peeters S.H."/>
            <person name="Heuer A."/>
            <person name="Rast P."/>
            <person name="Oberbeckmann S."/>
            <person name="Bunk B."/>
            <person name="Jeske O."/>
            <person name="Meyerdierks A."/>
            <person name="Storesund J.E."/>
            <person name="Kallscheuer N."/>
            <person name="Luecker S."/>
            <person name="Lage O.M."/>
            <person name="Pohl T."/>
            <person name="Merkel B.J."/>
            <person name="Hornburger P."/>
            <person name="Mueller R.-W."/>
            <person name="Bruemmer F."/>
            <person name="Labrenz M."/>
            <person name="Spormann A.M."/>
            <person name="Op den Camp H."/>
            <person name="Overmann J."/>
            <person name="Amann R."/>
            <person name="Jetten M.S.M."/>
            <person name="Mascher T."/>
            <person name="Medema M.H."/>
            <person name="Devos D.P."/>
            <person name="Kaster A.-K."/>
            <person name="Ovreas L."/>
            <person name="Rohde M."/>
            <person name="Galperin M.Y."/>
            <person name="Jogler C."/>
        </authorList>
    </citation>
    <scope>NUCLEOTIDE SEQUENCE [LARGE SCALE GENOMIC DNA]</scope>
    <source>
        <strain evidence="4 5">Mal33</strain>
    </source>
</reference>
<feature type="domain" description="Multidrug resistance protein MdtA-like barrel-sandwich hybrid" evidence="3">
    <location>
        <begin position="65"/>
        <end position="299"/>
    </location>
</feature>
<dbReference type="OrthoDB" id="286173at2"/>
<dbReference type="RefSeq" id="WP_145121801.1">
    <property type="nucleotide sequence ID" value="NZ_CP036292.1"/>
</dbReference>
<dbReference type="InterPro" id="IPR050739">
    <property type="entry name" value="MFP"/>
</dbReference>
<dbReference type="Gene3D" id="2.40.30.170">
    <property type="match status" value="1"/>
</dbReference>
<dbReference type="PANTHER" id="PTHR30386">
    <property type="entry name" value="MEMBRANE FUSION SUBUNIT OF EMRAB-TOLC MULTIDRUG EFFLUX PUMP"/>
    <property type="match status" value="1"/>
</dbReference>
<dbReference type="Pfam" id="PF25917">
    <property type="entry name" value="BSH_RND"/>
    <property type="match status" value="1"/>
</dbReference>
<evidence type="ECO:0000313" key="5">
    <source>
        <dbReference type="Proteomes" id="UP000316770"/>
    </source>
</evidence>
<dbReference type="PANTHER" id="PTHR30386:SF18">
    <property type="entry name" value="INNER MEMBRANE PROTEIN YIAV-RELATED"/>
    <property type="match status" value="1"/>
</dbReference>
<accession>A0A518J046</accession>
<dbReference type="SUPFAM" id="SSF111369">
    <property type="entry name" value="HlyD-like secretion proteins"/>
    <property type="match status" value="3"/>
</dbReference>
<feature type="transmembrane region" description="Helical" evidence="2">
    <location>
        <begin position="25"/>
        <end position="50"/>
    </location>
</feature>
<protein>
    <submittedName>
        <fullName evidence="4">Inner membrane protein YiaV</fullName>
    </submittedName>
</protein>